<dbReference type="Pfam" id="PF04082">
    <property type="entry name" value="Fungal_trans"/>
    <property type="match status" value="1"/>
</dbReference>
<keyword evidence="2" id="KW-0539">Nucleus</keyword>
<protein>
    <submittedName>
        <fullName evidence="5">Fungal-specific transcription factor domain-containing protein</fullName>
    </submittedName>
</protein>
<evidence type="ECO:0000313" key="6">
    <source>
        <dbReference type="Proteomes" id="UP001217417"/>
    </source>
</evidence>
<gene>
    <name evidence="5" type="ORF">POJ06DRAFT_141439</name>
</gene>
<dbReference type="SMART" id="SM00906">
    <property type="entry name" value="Fungal_trans"/>
    <property type="match status" value="1"/>
</dbReference>
<comment type="caution">
    <text evidence="5">The sequence shown here is derived from an EMBL/GenBank/DDBJ whole genome shotgun (WGS) entry which is preliminary data.</text>
</comment>
<dbReference type="EMBL" id="JARPMG010000008">
    <property type="protein sequence ID" value="KAJ8098757.1"/>
    <property type="molecule type" value="Genomic_DNA"/>
</dbReference>
<sequence>MSSFASPHNFTSASAQAQAQAAVTDTFDASPSEGDFVPGDSDLKRRRIARACDCCRKKKIKCDGKMPSCTNCLNYKTVCVFTFTEKKRNPPKGAKYIESLESRLDKMEGLIRTFVPEYQGESFDDHGDIENSVAERIRSAVQNSAPARSLSDTSSPSNAAHGNHVDSLVTPADDKDRASTSVTTEAEPDPVRTDEGTSFLITTRDGDSKFIGESSTFSSIFSPRGLQWISEKSGDNSFSKQLQDIELDYDMSRFGVLDHNMVVNSPGGMPIPRPRGATAAKSYTTLPLPDIETATNCIEIYASIFYPILPVFTVDEMRRIMNSVYSDKRFRIVDYCAMCAILAIGLRAQSIDFASFSSSTVGEPLPEKVCSGHSVQENVEQSWGYFMNALSYFTELVCGASSITAVQTLITLGIYLEGSDSAEVAYMINSNAARIAQCIGLHSKASSYGLSAEEAHRRQRIFWTCYIIDKDFCLRTGRPPIIYDQDVSTDVPINSSANNIFSVMIRFAQIQSRTYTRLYSAAASRVSETELIDTIGELDKELLEWRDSMPLEYRPDHEIIERDPLILVQFVYMHFAYYNCLSAIHRMSMHYPTWRGSRRGAVTPSSAPRNPRVFASAALCVQAARSSIYLLKYFDNAEASCGWLVVYYTLCSLVTLFSNCLQNPLQPSSRSDLALMDSVVRFVKMVSEGAHYSHKGERAMQLVDDMVRVATQVVEKSENEQAKQKRPAPDLSPHSSATTSDTTTTTGTAELSTGPGPNIDNVFTKPSVVQAHTYPTEQSPTQFMFAGQSRTDSMGGYPTFGSASNVLSPSPSGSTQSSYIGQQTLFEPNMNPESTATRSPIAPTRSFAASSSGSSSATYPNPINEDFPFNAAALSDPAVLEQMMNLEQPYIPRDILNLPAVFSWDWGSGTTAATLGTGSMPPEADVADCTINADTVPESL</sequence>
<feature type="domain" description="Zn(2)-C6 fungal-type" evidence="4">
    <location>
        <begin position="51"/>
        <end position="81"/>
    </location>
</feature>
<evidence type="ECO:0000256" key="3">
    <source>
        <dbReference type="SAM" id="MobiDB-lite"/>
    </source>
</evidence>
<dbReference type="GeneID" id="80879686"/>
<dbReference type="Gene3D" id="4.10.240.10">
    <property type="entry name" value="Zn(2)-C6 fungal-type DNA-binding domain"/>
    <property type="match status" value="1"/>
</dbReference>
<dbReference type="InterPro" id="IPR036864">
    <property type="entry name" value="Zn2-C6_fun-type_DNA-bd_sf"/>
</dbReference>
<name>A0AAD7QNN9_9ASCO</name>
<feature type="compositionally biased region" description="Polar residues" evidence="3">
    <location>
        <begin position="141"/>
        <end position="160"/>
    </location>
</feature>
<accession>A0AAD7QNN9</accession>
<dbReference type="CDD" id="cd00067">
    <property type="entry name" value="GAL4"/>
    <property type="match status" value="1"/>
</dbReference>
<dbReference type="PANTHER" id="PTHR46910">
    <property type="entry name" value="TRANSCRIPTION FACTOR PDR1"/>
    <property type="match status" value="1"/>
</dbReference>
<feature type="region of interest" description="Disordered" evidence="3">
    <location>
        <begin position="141"/>
        <end position="196"/>
    </location>
</feature>
<dbReference type="GO" id="GO:0003677">
    <property type="term" value="F:DNA binding"/>
    <property type="evidence" value="ECO:0007669"/>
    <property type="project" value="InterPro"/>
</dbReference>
<dbReference type="InterPro" id="IPR001138">
    <property type="entry name" value="Zn2Cys6_DnaBD"/>
</dbReference>
<proteinExistence type="predicted"/>
<keyword evidence="1" id="KW-0479">Metal-binding</keyword>
<evidence type="ECO:0000256" key="2">
    <source>
        <dbReference type="ARBA" id="ARBA00023242"/>
    </source>
</evidence>
<feature type="compositionally biased region" description="Low complexity" evidence="3">
    <location>
        <begin position="846"/>
        <end position="857"/>
    </location>
</feature>
<evidence type="ECO:0000259" key="4">
    <source>
        <dbReference type="PROSITE" id="PS50048"/>
    </source>
</evidence>
<keyword evidence="6" id="KW-1185">Reference proteome</keyword>
<dbReference type="PANTHER" id="PTHR46910:SF25">
    <property type="entry name" value="ABC-TRANSPORTER-REGULATING TRANSCRIPTION FACTOR"/>
    <property type="match status" value="1"/>
</dbReference>
<dbReference type="GO" id="GO:0000981">
    <property type="term" value="F:DNA-binding transcription factor activity, RNA polymerase II-specific"/>
    <property type="evidence" value="ECO:0007669"/>
    <property type="project" value="InterPro"/>
</dbReference>
<dbReference type="InterPro" id="IPR007219">
    <property type="entry name" value="XnlR_reg_dom"/>
</dbReference>
<dbReference type="Proteomes" id="UP001217417">
    <property type="component" value="Unassembled WGS sequence"/>
</dbReference>
<dbReference type="PROSITE" id="PS50048">
    <property type="entry name" value="ZN2_CY6_FUNGAL_2"/>
    <property type="match status" value="1"/>
</dbReference>
<dbReference type="Pfam" id="PF00172">
    <property type="entry name" value="Zn_clus"/>
    <property type="match status" value="1"/>
</dbReference>
<dbReference type="RefSeq" id="XP_056042207.1">
    <property type="nucleotide sequence ID" value="XM_056184520.1"/>
</dbReference>
<feature type="region of interest" description="Disordered" evidence="3">
    <location>
        <begin position="715"/>
        <end position="763"/>
    </location>
</feature>
<dbReference type="InterPro" id="IPR050987">
    <property type="entry name" value="AtrR-like"/>
</dbReference>
<feature type="compositionally biased region" description="Low complexity" evidence="3">
    <location>
        <begin position="735"/>
        <end position="753"/>
    </location>
</feature>
<dbReference type="PROSITE" id="PS00463">
    <property type="entry name" value="ZN2_CY6_FUNGAL_1"/>
    <property type="match status" value="1"/>
</dbReference>
<evidence type="ECO:0000313" key="5">
    <source>
        <dbReference type="EMBL" id="KAJ8098757.1"/>
    </source>
</evidence>
<evidence type="ECO:0000256" key="1">
    <source>
        <dbReference type="ARBA" id="ARBA00022723"/>
    </source>
</evidence>
<dbReference type="GO" id="GO:0006351">
    <property type="term" value="P:DNA-templated transcription"/>
    <property type="evidence" value="ECO:0007669"/>
    <property type="project" value="InterPro"/>
</dbReference>
<dbReference type="CDD" id="cd12148">
    <property type="entry name" value="fungal_TF_MHR"/>
    <property type="match status" value="1"/>
</dbReference>
<dbReference type="AlphaFoldDB" id="A0AAD7QNN9"/>
<dbReference type="SMART" id="SM00066">
    <property type="entry name" value="GAL4"/>
    <property type="match status" value="1"/>
</dbReference>
<reference evidence="5" key="1">
    <citation type="submission" date="2023-03" db="EMBL/GenBank/DDBJ databases">
        <title>Near-Complete genome sequence of Lipomyces tetrasporous NRRL Y-64009, an oleaginous yeast capable of growing on lignocellulosic hydrolysates.</title>
        <authorList>
            <consortium name="Lawrence Berkeley National Laboratory"/>
            <person name="Jagtap S.S."/>
            <person name="Liu J.-J."/>
            <person name="Walukiewicz H.E."/>
            <person name="Pangilinan J."/>
            <person name="Lipzen A."/>
            <person name="Ahrendt S."/>
            <person name="Koriabine M."/>
            <person name="Cobaugh K."/>
            <person name="Salamov A."/>
            <person name="Yoshinaga Y."/>
            <person name="Ng V."/>
            <person name="Daum C."/>
            <person name="Grigoriev I.V."/>
            <person name="Slininger P.J."/>
            <person name="Dien B.S."/>
            <person name="Jin Y.-S."/>
            <person name="Rao C.V."/>
        </authorList>
    </citation>
    <scope>NUCLEOTIDE SEQUENCE</scope>
    <source>
        <strain evidence="5">NRRL Y-64009</strain>
    </source>
</reference>
<feature type="region of interest" description="Disordered" evidence="3">
    <location>
        <begin position="832"/>
        <end position="859"/>
    </location>
</feature>
<dbReference type="SUPFAM" id="SSF57701">
    <property type="entry name" value="Zn2/Cys6 DNA-binding domain"/>
    <property type="match status" value="1"/>
</dbReference>
<organism evidence="5 6">
    <name type="scientific">Lipomyces tetrasporus</name>
    <dbReference type="NCBI Taxonomy" id="54092"/>
    <lineage>
        <taxon>Eukaryota</taxon>
        <taxon>Fungi</taxon>
        <taxon>Dikarya</taxon>
        <taxon>Ascomycota</taxon>
        <taxon>Saccharomycotina</taxon>
        <taxon>Lipomycetes</taxon>
        <taxon>Lipomycetales</taxon>
        <taxon>Lipomycetaceae</taxon>
        <taxon>Lipomyces</taxon>
    </lineage>
</organism>
<dbReference type="GO" id="GO:0008270">
    <property type="term" value="F:zinc ion binding"/>
    <property type="evidence" value="ECO:0007669"/>
    <property type="project" value="InterPro"/>
</dbReference>